<sequence length="182" mass="19427">MTAPLYTVVGPSGAGKDTVLGALKDQMPQLQIVRRVITRDAAAGGEDFEGVSQAEFDRRRAAGRFVLHWHAHGLSYGIERSIERLRAGPAPVLFNGSRGILPEAIRVFPDLQVIHITAAPQILTARLRARDRESAAEIADRVARASLPLPLGIEVIEIDNSGDLSLAVDALAAVLRRAGAAA</sequence>
<dbReference type="GO" id="GO:0006015">
    <property type="term" value="P:5-phosphoribose 1-diphosphate biosynthetic process"/>
    <property type="evidence" value="ECO:0007669"/>
    <property type="project" value="UniProtKB-UniRule"/>
</dbReference>
<keyword evidence="3 6" id="KW-0808">Transferase</keyword>
<dbReference type="GO" id="GO:0033863">
    <property type="term" value="F:ribose 1,5-bisphosphate phosphokinase activity"/>
    <property type="evidence" value="ECO:0007669"/>
    <property type="project" value="UniProtKB-UniRule"/>
</dbReference>
<accession>A0A2V4NNJ7</accession>
<dbReference type="SMART" id="SM00072">
    <property type="entry name" value="GuKc"/>
    <property type="match status" value="1"/>
</dbReference>
<dbReference type="RefSeq" id="WP_110795607.1">
    <property type="nucleotide sequence ID" value="NZ_KZ826483.1"/>
</dbReference>
<proteinExistence type="inferred from homology"/>
<dbReference type="PANTHER" id="PTHR23117:SF8">
    <property type="entry name" value="RIBOSE 1,5-BISPHOSPHATE PHOSPHOKINASE PHNN"/>
    <property type="match status" value="1"/>
</dbReference>
<dbReference type="EMBL" id="QFVT01000004">
    <property type="protein sequence ID" value="PYC47957.1"/>
    <property type="molecule type" value="Genomic_DNA"/>
</dbReference>
<dbReference type="AlphaFoldDB" id="A0A2V4NNJ7"/>
<dbReference type="GO" id="GO:0005524">
    <property type="term" value="F:ATP binding"/>
    <property type="evidence" value="ECO:0007669"/>
    <property type="project" value="UniProtKB-KW"/>
</dbReference>
<feature type="binding site" evidence="6">
    <location>
        <begin position="10"/>
        <end position="17"/>
    </location>
    <ligand>
        <name>ATP</name>
        <dbReference type="ChEBI" id="CHEBI:30616"/>
    </ligand>
</feature>
<evidence type="ECO:0000256" key="4">
    <source>
        <dbReference type="ARBA" id="ARBA00022741"/>
    </source>
</evidence>
<evidence type="ECO:0000256" key="5">
    <source>
        <dbReference type="ARBA" id="ARBA00022840"/>
    </source>
</evidence>
<comment type="pathway">
    <text evidence="2 6">Metabolic intermediate biosynthesis; 5-phospho-alpha-D-ribose 1-diphosphate biosynthesis; 5-phospho-alpha-D-ribose 1-diphosphate from D-ribose 5-phosphate (route II): step 3/3.</text>
</comment>
<comment type="caution">
    <text evidence="8">The sequence shown here is derived from an EMBL/GenBank/DDBJ whole genome shotgun (WGS) entry which is preliminary data.</text>
</comment>
<keyword evidence="5 6" id="KW-0067">ATP-binding</keyword>
<evidence type="ECO:0000259" key="7">
    <source>
        <dbReference type="SMART" id="SM00072"/>
    </source>
</evidence>
<dbReference type="InterPro" id="IPR008145">
    <property type="entry name" value="GK/Ca_channel_bsu"/>
</dbReference>
<dbReference type="SUPFAM" id="SSF52540">
    <property type="entry name" value="P-loop containing nucleoside triphosphate hydrolases"/>
    <property type="match status" value="1"/>
</dbReference>
<evidence type="ECO:0000256" key="2">
    <source>
        <dbReference type="ARBA" id="ARBA00005069"/>
    </source>
</evidence>
<evidence type="ECO:0000256" key="3">
    <source>
        <dbReference type="ARBA" id="ARBA00022679"/>
    </source>
</evidence>
<evidence type="ECO:0000256" key="6">
    <source>
        <dbReference type="HAMAP-Rule" id="MF_00836"/>
    </source>
</evidence>
<evidence type="ECO:0000313" key="8">
    <source>
        <dbReference type="EMBL" id="PYC47957.1"/>
    </source>
</evidence>
<dbReference type="InterPro" id="IPR012699">
    <property type="entry name" value="PhnN"/>
</dbReference>
<reference evidence="8 9" key="1">
    <citation type="submission" date="2018-05" db="EMBL/GenBank/DDBJ databases">
        <title>Oceanovita maritima gen. nov., sp. nov., a marine bacterium in the family Rhodobacteraceae isolated from surface seawater of Lundu port Xiamen, China.</title>
        <authorList>
            <person name="Hetharua B.H."/>
            <person name="Min D."/>
            <person name="Liao H."/>
            <person name="Tian Y."/>
        </authorList>
    </citation>
    <scope>NUCLEOTIDE SEQUENCE [LARGE SCALE GENOMIC DNA]</scope>
    <source>
        <strain evidence="8 9">FSX-11</strain>
    </source>
</reference>
<comment type="similarity">
    <text evidence="6">Belongs to the ribose 1,5-bisphosphokinase family.</text>
</comment>
<organism evidence="8 9">
    <name type="scientific">Litorivita pollutaquae</name>
    <dbReference type="NCBI Taxonomy" id="2200892"/>
    <lineage>
        <taxon>Bacteria</taxon>
        <taxon>Pseudomonadati</taxon>
        <taxon>Pseudomonadota</taxon>
        <taxon>Alphaproteobacteria</taxon>
        <taxon>Rhodobacterales</taxon>
        <taxon>Paracoccaceae</taxon>
        <taxon>Litorivita</taxon>
    </lineage>
</organism>
<comment type="catalytic activity">
    <reaction evidence="1 6">
        <text>alpha-D-ribose 1,5-bisphosphate + ATP = 5-phospho-alpha-D-ribose 1-diphosphate + ADP</text>
        <dbReference type="Rhea" id="RHEA:20109"/>
        <dbReference type="ChEBI" id="CHEBI:30616"/>
        <dbReference type="ChEBI" id="CHEBI:58017"/>
        <dbReference type="ChEBI" id="CHEBI:68688"/>
        <dbReference type="ChEBI" id="CHEBI:456216"/>
        <dbReference type="EC" id="2.7.4.23"/>
    </reaction>
</comment>
<evidence type="ECO:0000256" key="1">
    <source>
        <dbReference type="ARBA" id="ARBA00000373"/>
    </source>
</evidence>
<evidence type="ECO:0000313" key="9">
    <source>
        <dbReference type="Proteomes" id="UP000248012"/>
    </source>
</evidence>
<keyword evidence="9" id="KW-1185">Reference proteome</keyword>
<feature type="domain" description="Guanylate kinase/L-type calcium channel beta subunit" evidence="7">
    <location>
        <begin position="5"/>
        <end position="179"/>
    </location>
</feature>
<gene>
    <name evidence="6 8" type="primary">phnN</name>
    <name evidence="8" type="ORF">DI396_07675</name>
</gene>
<dbReference type="Gene3D" id="3.40.50.300">
    <property type="entry name" value="P-loop containing nucleotide triphosphate hydrolases"/>
    <property type="match status" value="1"/>
</dbReference>
<dbReference type="EC" id="2.7.4.23" evidence="6"/>
<dbReference type="NCBIfam" id="TIGR02322">
    <property type="entry name" value="phosphon_PhnN"/>
    <property type="match status" value="1"/>
</dbReference>
<protein>
    <recommendedName>
        <fullName evidence="6">Ribose 1,5-bisphosphate phosphokinase PhnN</fullName>
        <ecNumber evidence="6">2.7.4.23</ecNumber>
    </recommendedName>
    <alternativeName>
        <fullName evidence="6">Ribose 1,5-bisphosphokinase</fullName>
    </alternativeName>
</protein>
<dbReference type="GO" id="GO:0019634">
    <property type="term" value="P:organic phosphonate metabolic process"/>
    <property type="evidence" value="ECO:0007669"/>
    <property type="project" value="UniProtKB-UniRule"/>
</dbReference>
<dbReference type="PANTHER" id="PTHR23117">
    <property type="entry name" value="GUANYLATE KINASE-RELATED"/>
    <property type="match status" value="1"/>
</dbReference>
<keyword evidence="8" id="KW-0418">Kinase</keyword>
<dbReference type="UniPathway" id="UPA00087">
    <property type="reaction ID" value="UER00175"/>
</dbReference>
<comment type="function">
    <text evidence="6">Catalyzes the phosphorylation of ribose 1,5-bisphosphate to 5-phospho-D-ribosyl alpha-1-diphosphate (PRPP).</text>
</comment>
<name>A0A2V4NNJ7_9RHOB</name>
<dbReference type="InterPro" id="IPR027417">
    <property type="entry name" value="P-loop_NTPase"/>
</dbReference>
<dbReference type="OrthoDB" id="341217at2"/>
<dbReference type="GO" id="GO:0005829">
    <property type="term" value="C:cytosol"/>
    <property type="evidence" value="ECO:0007669"/>
    <property type="project" value="TreeGrafter"/>
</dbReference>
<dbReference type="HAMAP" id="MF_00836">
    <property type="entry name" value="PhnN"/>
    <property type="match status" value="1"/>
</dbReference>
<dbReference type="Proteomes" id="UP000248012">
    <property type="component" value="Unassembled WGS sequence"/>
</dbReference>
<keyword evidence="4 6" id="KW-0547">Nucleotide-binding</keyword>